<keyword evidence="2 7" id="KW-0813">Transport</keyword>
<feature type="transmembrane region" description="Helical" evidence="7">
    <location>
        <begin position="88"/>
        <end position="114"/>
    </location>
</feature>
<dbReference type="InterPro" id="IPR051393">
    <property type="entry name" value="ABC_transporter_permease"/>
</dbReference>
<dbReference type="EMBL" id="BAWO01000065">
    <property type="protein sequence ID" value="GAJ41340.1"/>
    <property type="molecule type" value="Genomic_DNA"/>
</dbReference>
<dbReference type="AlphaFoldDB" id="A0A023DJ69"/>
<evidence type="ECO:0000313" key="10">
    <source>
        <dbReference type="Proteomes" id="UP000023561"/>
    </source>
</evidence>
<keyword evidence="10" id="KW-1185">Reference proteome</keyword>
<gene>
    <name evidence="9" type="primary">araP</name>
    <name evidence="9" type="ORF">GCA01S_065_00090</name>
</gene>
<dbReference type="Pfam" id="PF00528">
    <property type="entry name" value="BPD_transp_1"/>
    <property type="match status" value="1"/>
</dbReference>
<evidence type="ECO:0000313" key="9">
    <source>
        <dbReference type="EMBL" id="GAJ41340.1"/>
    </source>
</evidence>
<dbReference type="GO" id="GO:0055085">
    <property type="term" value="P:transmembrane transport"/>
    <property type="evidence" value="ECO:0007669"/>
    <property type="project" value="InterPro"/>
</dbReference>
<dbReference type="InterPro" id="IPR035906">
    <property type="entry name" value="MetI-like_sf"/>
</dbReference>
<dbReference type="InterPro" id="IPR000515">
    <property type="entry name" value="MetI-like"/>
</dbReference>
<proteinExistence type="inferred from homology"/>
<reference evidence="9 10" key="1">
    <citation type="submission" date="2014-04" db="EMBL/GenBank/DDBJ databases">
        <title>Whole genome shotgun sequence of Geobacillus caldoxylosilyticus NBRC 107762.</title>
        <authorList>
            <person name="Hosoyama A."/>
            <person name="Hosoyama Y."/>
            <person name="Katano-Makiyama Y."/>
            <person name="Tsuchikane K."/>
            <person name="Ohji S."/>
            <person name="Ichikawa N."/>
            <person name="Yamazoe A."/>
            <person name="Fujita N."/>
        </authorList>
    </citation>
    <scope>NUCLEOTIDE SEQUENCE [LARGE SCALE GENOMIC DNA]</scope>
    <source>
        <strain evidence="9 10">NBRC 107762</strain>
    </source>
</reference>
<keyword evidence="3" id="KW-1003">Cell membrane</keyword>
<dbReference type="OrthoDB" id="9785347at2"/>
<evidence type="ECO:0000256" key="3">
    <source>
        <dbReference type="ARBA" id="ARBA00022475"/>
    </source>
</evidence>
<dbReference type="Gene3D" id="1.10.3720.10">
    <property type="entry name" value="MetI-like"/>
    <property type="match status" value="1"/>
</dbReference>
<evidence type="ECO:0000256" key="7">
    <source>
        <dbReference type="RuleBase" id="RU363032"/>
    </source>
</evidence>
<dbReference type="PANTHER" id="PTHR30193">
    <property type="entry name" value="ABC TRANSPORTER PERMEASE PROTEIN"/>
    <property type="match status" value="1"/>
</dbReference>
<comment type="caution">
    <text evidence="9">The sequence shown here is derived from an EMBL/GenBank/DDBJ whole genome shotgun (WGS) entry which is preliminary data.</text>
</comment>
<feature type="domain" description="ABC transmembrane type-1" evidence="8">
    <location>
        <begin position="88"/>
        <end position="301"/>
    </location>
</feature>
<evidence type="ECO:0000256" key="5">
    <source>
        <dbReference type="ARBA" id="ARBA00022989"/>
    </source>
</evidence>
<evidence type="ECO:0000256" key="2">
    <source>
        <dbReference type="ARBA" id="ARBA00022448"/>
    </source>
</evidence>
<comment type="subcellular location">
    <subcellularLocation>
        <location evidence="1 7">Cell membrane</location>
        <topology evidence="1 7">Multi-pass membrane protein</topology>
    </subcellularLocation>
</comment>
<accession>A0A023DJ69</accession>
<keyword evidence="4 7" id="KW-0812">Transmembrane</keyword>
<protein>
    <submittedName>
        <fullName evidence="9">L-arabinose ABC transporter permease protein</fullName>
    </submittedName>
</protein>
<dbReference type="PANTHER" id="PTHR30193:SF37">
    <property type="entry name" value="INNER MEMBRANE ABC TRANSPORTER PERMEASE PROTEIN YCJO"/>
    <property type="match status" value="1"/>
</dbReference>
<evidence type="ECO:0000256" key="6">
    <source>
        <dbReference type="ARBA" id="ARBA00023136"/>
    </source>
</evidence>
<organism evidence="9 10">
    <name type="scientific">Parageobacillus caldoxylosilyticus NBRC 107762</name>
    <dbReference type="NCBI Taxonomy" id="1220594"/>
    <lineage>
        <taxon>Bacteria</taxon>
        <taxon>Bacillati</taxon>
        <taxon>Bacillota</taxon>
        <taxon>Bacilli</taxon>
        <taxon>Bacillales</taxon>
        <taxon>Anoxybacillaceae</taxon>
        <taxon>Saccharococcus</taxon>
    </lineage>
</organism>
<evidence type="ECO:0000256" key="1">
    <source>
        <dbReference type="ARBA" id="ARBA00004651"/>
    </source>
</evidence>
<dbReference type="SUPFAM" id="SSF161098">
    <property type="entry name" value="MetI-like"/>
    <property type="match status" value="1"/>
</dbReference>
<keyword evidence="5 7" id="KW-1133">Transmembrane helix</keyword>
<evidence type="ECO:0000259" key="8">
    <source>
        <dbReference type="PROSITE" id="PS50928"/>
    </source>
</evidence>
<feature type="transmembrane region" description="Helical" evidence="7">
    <location>
        <begin position="232"/>
        <end position="249"/>
    </location>
</feature>
<feature type="transmembrane region" description="Helical" evidence="7">
    <location>
        <begin position="26"/>
        <end position="52"/>
    </location>
</feature>
<dbReference type="GO" id="GO:0005886">
    <property type="term" value="C:plasma membrane"/>
    <property type="evidence" value="ECO:0007669"/>
    <property type="project" value="UniProtKB-SubCell"/>
</dbReference>
<keyword evidence="6 7" id="KW-0472">Membrane</keyword>
<sequence length="310" mass="35205">MPFVQKTNYGQEPSLQIRSKKDIKDFFVNLIPYIFISPFFILFVIFMLYPLIYSLVLSFSEWRAGTVTFVGLENYKKFFVDPLFWKSLGITGLILVVQVPLMLILATILATVLNSNSLKFKGVFRLAFFLPVLIDLVTYSLVFSLIFNENYGMINQFLGLFKIEPIKWISDEFWAKLLIIIALTWRWTGYNAVIILSGLQNIPKDLYESASIDGAGKITQFFKITMPMLRPVLLFCCILSTIGTLQLFAEPFVLTDGGPRHETTTIILYLYDKAFSSFDFGLASAGAYVLTTIIGILSYLQIRLSKGGEV</sequence>
<dbReference type="RefSeq" id="WP_081804209.1">
    <property type="nucleotide sequence ID" value="NZ_BAWO01000065.1"/>
</dbReference>
<feature type="transmembrane region" description="Helical" evidence="7">
    <location>
        <begin position="177"/>
        <end position="199"/>
    </location>
</feature>
<feature type="transmembrane region" description="Helical" evidence="7">
    <location>
        <begin position="280"/>
        <end position="300"/>
    </location>
</feature>
<comment type="similarity">
    <text evidence="7">Belongs to the binding-protein-dependent transport system permease family.</text>
</comment>
<evidence type="ECO:0000256" key="4">
    <source>
        <dbReference type="ARBA" id="ARBA00022692"/>
    </source>
</evidence>
<feature type="transmembrane region" description="Helical" evidence="7">
    <location>
        <begin position="126"/>
        <end position="147"/>
    </location>
</feature>
<dbReference type="Proteomes" id="UP000023561">
    <property type="component" value="Unassembled WGS sequence"/>
</dbReference>
<dbReference type="SUPFAM" id="SSF160964">
    <property type="entry name" value="MalF N-terminal region-like"/>
    <property type="match status" value="1"/>
</dbReference>
<dbReference type="PROSITE" id="PS50928">
    <property type="entry name" value="ABC_TM1"/>
    <property type="match status" value="1"/>
</dbReference>
<dbReference type="CDD" id="cd06261">
    <property type="entry name" value="TM_PBP2"/>
    <property type="match status" value="1"/>
</dbReference>
<name>A0A023DJ69_9BACL</name>